<name>A0A5P8P1L5_9BACT</name>
<dbReference type="Pfam" id="PF00499">
    <property type="entry name" value="Oxidored_q3"/>
    <property type="match status" value="1"/>
</dbReference>
<dbReference type="AlphaFoldDB" id="A0A5P8P1L5"/>
<dbReference type="EC" id="7.1.1.-" evidence="2"/>
<dbReference type="PANTHER" id="PTHR33269">
    <property type="entry name" value="NADH-UBIQUINONE OXIDOREDUCTASE CHAIN 6"/>
    <property type="match status" value="1"/>
</dbReference>
<dbReference type="Proteomes" id="UP000326944">
    <property type="component" value="Chromosome"/>
</dbReference>
<proteinExistence type="inferred from homology"/>
<evidence type="ECO:0000313" key="3">
    <source>
        <dbReference type="EMBL" id="QFR49564.1"/>
    </source>
</evidence>
<gene>
    <name evidence="3" type="ORF">FJR48_07380</name>
</gene>
<feature type="transmembrane region" description="Helical" evidence="2">
    <location>
        <begin position="136"/>
        <end position="158"/>
    </location>
</feature>
<keyword evidence="2" id="KW-0520">NAD</keyword>
<sequence>MLEISLFSILSLFMLGGSIAIITNKQSVFSIFGFLIVMIGFGGMFALLDNRFLALAQIMVSVGAVVVLSMLSVLTINAKNKNLPNEPDKYKWITLSSIIVLPFTYLIYKTLSSIAKDFTQNSFNSKDIGQELFNSWVLPFEVVSILLLTAMIGAIVIAKKENS</sequence>
<keyword evidence="2" id="KW-0874">Quinone</keyword>
<keyword evidence="2" id="KW-1133">Transmembrane helix</keyword>
<dbReference type="InterPro" id="IPR001457">
    <property type="entry name" value="NADH_UbQ/plastoQ_OxRdtase_su6"/>
</dbReference>
<keyword evidence="2" id="KW-1003">Cell membrane</keyword>
<comment type="catalytic activity">
    <reaction evidence="2">
        <text>a quinone + NADH + 5 H(+)(in) = a quinol + NAD(+) + 4 H(+)(out)</text>
        <dbReference type="Rhea" id="RHEA:57888"/>
        <dbReference type="ChEBI" id="CHEBI:15378"/>
        <dbReference type="ChEBI" id="CHEBI:24646"/>
        <dbReference type="ChEBI" id="CHEBI:57540"/>
        <dbReference type="ChEBI" id="CHEBI:57945"/>
        <dbReference type="ChEBI" id="CHEBI:132124"/>
    </reaction>
</comment>
<dbReference type="EMBL" id="CP043617">
    <property type="protein sequence ID" value="QFR49564.1"/>
    <property type="molecule type" value="Genomic_DNA"/>
</dbReference>
<keyword evidence="2" id="KW-0812">Transmembrane</keyword>
<evidence type="ECO:0000256" key="2">
    <source>
        <dbReference type="RuleBase" id="RU004429"/>
    </source>
</evidence>
<reference evidence="3 4" key="1">
    <citation type="submission" date="2019-09" db="EMBL/GenBank/DDBJ databases">
        <title>Sulfurimonas gotlandica sp. nov., a chemoautotrophic and psychrotolerant epsilonproteobacterium isolated from a pelagic redoxcline, and an emended description of the genus Sulfurimonas.</title>
        <authorList>
            <person name="Wang S."/>
            <person name="Jiang L."/>
            <person name="Shao S."/>
        </authorList>
    </citation>
    <scope>NUCLEOTIDE SEQUENCE [LARGE SCALE GENOMIC DNA]</scope>
    <source>
        <strain evidence="3 4">GYSZ_1</strain>
    </source>
</reference>
<feature type="transmembrane region" description="Helical" evidence="2">
    <location>
        <begin position="90"/>
        <end position="108"/>
    </location>
</feature>
<organism evidence="3 4">
    <name type="scientific">Sulfurimonas lithotrophica</name>
    <dbReference type="NCBI Taxonomy" id="2590022"/>
    <lineage>
        <taxon>Bacteria</taxon>
        <taxon>Pseudomonadati</taxon>
        <taxon>Campylobacterota</taxon>
        <taxon>Epsilonproteobacteria</taxon>
        <taxon>Campylobacterales</taxon>
        <taxon>Sulfurimonadaceae</taxon>
        <taxon>Sulfurimonas</taxon>
    </lineage>
</organism>
<keyword evidence="4" id="KW-1185">Reference proteome</keyword>
<protein>
    <recommendedName>
        <fullName evidence="2">NADH-quinone oxidoreductase subunit J</fullName>
        <ecNumber evidence="2">7.1.1.-</ecNumber>
    </recommendedName>
</protein>
<feature type="transmembrane region" description="Helical" evidence="2">
    <location>
        <begin position="54"/>
        <end position="78"/>
    </location>
</feature>
<accession>A0A5P8P1L5</accession>
<keyword evidence="2" id="KW-0472">Membrane</keyword>
<dbReference type="PANTHER" id="PTHR33269:SF17">
    <property type="entry name" value="NADH-UBIQUINONE OXIDOREDUCTASE CHAIN 6"/>
    <property type="match status" value="1"/>
</dbReference>
<comment type="similarity">
    <text evidence="1 2">Belongs to the complex I subunit 6 family.</text>
</comment>
<feature type="transmembrane region" description="Helical" evidence="2">
    <location>
        <begin position="29"/>
        <end position="48"/>
    </location>
</feature>
<dbReference type="OrthoDB" id="5513097at2"/>
<comment type="function">
    <text evidence="2">NDH-1 shuttles electrons from NADH, via FMN and iron-sulfur (Fe-S) centers, to quinones in the respiratory chain. Couples the redox reaction to proton translocation (for every two electrons transferred, four hydrogen ions are translocated across the cytoplasmic membrane), and thus conserves the redox energy in a proton gradient.</text>
</comment>
<dbReference type="RefSeq" id="WP_152307508.1">
    <property type="nucleotide sequence ID" value="NZ_CP043617.1"/>
</dbReference>
<evidence type="ECO:0000313" key="4">
    <source>
        <dbReference type="Proteomes" id="UP000326944"/>
    </source>
</evidence>
<dbReference type="GO" id="GO:0008137">
    <property type="term" value="F:NADH dehydrogenase (ubiquinone) activity"/>
    <property type="evidence" value="ECO:0007669"/>
    <property type="project" value="UniProtKB-UniRule"/>
</dbReference>
<dbReference type="Gene3D" id="1.20.120.1200">
    <property type="entry name" value="NADH-ubiquinone/plastoquinone oxidoreductase chain 6, subunit NuoJ"/>
    <property type="match status" value="1"/>
</dbReference>
<dbReference type="KEGG" id="sulg:FJR48_07380"/>
<dbReference type="GO" id="GO:0005886">
    <property type="term" value="C:plasma membrane"/>
    <property type="evidence" value="ECO:0007669"/>
    <property type="project" value="UniProtKB-SubCell"/>
</dbReference>
<dbReference type="GO" id="GO:0048038">
    <property type="term" value="F:quinone binding"/>
    <property type="evidence" value="ECO:0007669"/>
    <property type="project" value="UniProtKB-UniRule"/>
</dbReference>
<dbReference type="InterPro" id="IPR042106">
    <property type="entry name" value="Nuo/plastoQ_OxRdtase_6_NuoJ"/>
</dbReference>
<feature type="transmembrane region" description="Helical" evidence="2">
    <location>
        <begin position="6"/>
        <end position="22"/>
    </location>
</feature>
<comment type="subcellular location">
    <subcellularLocation>
        <location evidence="2">Cell membrane</location>
        <topology evidence="2">Multi-pass membrane protein</topology>
    </subcellularLocation>
</comment>
<evidence type="ECO:0000256" key="1">
    <source>
        <dbReference type="ARBA" id="ARBA00005698"/>
    </source>
</evidence>